<protein>
    <submittedName>
        <fullName evidence="2">CarboxypepD_reg-like domain-containing protein</fullName>
    </submittedName>
</protein>
<dbReference type="InterPro" id="IPR008969">
    <property type="entry name" value="CarboxyPept-like_regulatory"/>
</dbReference>
<feature type="signal peptide" evidence="1">
    <location>
        <begin position="1"/>
        <end position="19"/>
    </location>
</feature>
<reference evidence="3" key="1">
    <citation type="submission" date="2017-04" db="EMBL/GenBank/DDBJ databases">
        <authorList>
            <person name="Varghese N."/>
            <person name="Submissions S."/>
        </authorList>
    </citation>
    <scope>NUCLEOTIDE SEQUENCE [LARGE SCALE GENOMIC DNA]</scope>
    <source>
        <strain evidence="3">DSM 4125</strain>
    </source>
</reference>
<name>A0A1X7JZB7_9BACT</name>
<dbReference type="STRING" id="1028.SAMN05661096_02177"/>
<evidence type="ECO:0000256" key="1">
    <source>
        <dbReference type="SAM" id="SignalP"/>
    </source>
</evidence>
<dbReference type="Pfam" id="PF13715">
    <property type="entry name" value="CarbopepD_reg_2"/>
    <property type="match status" value="1"/>
</dbReference>
<dbReference type="Proteomes" id="UP000193804">
    <property type="component" value="Unassembled WGS sequence"/>
</dbReference>
<dbReference type="EMBL" id="FXAW01000004">
    <property type="protein sequence ID" value="SMG33920.1"/>
    <property type="molecule type" value="Genomic_DNA"/>
</dbReference>
<keyword evidence="3" id="KW-1185">Reference proteome</keyword>
<keyword evidence="1" id="KW-0732">Signal</keyword>
<proteinExistence type="predicted"/>
<evidence type="ECO:0000313" key="2">
    <source>
        <dbReference type="EMBL" id="SMG33920.1"/>
    </source>
</evidence>
<sequence>MKTFLLFIFLIFSTFGLHAQSLKGEVTSSEDGLPIDGVHLVNTTANNMAVSDENGRFMLVANKGDTIIASNINFNTKQFVINDEQFLSLTLNPAMIQLDEVRVSNMPDTEAEFRKKIIDMGEVENETFVPFGMTPNKSQGSIPKNYDPDYTKSLAYAINKPVSFIVKKLSKKHKNKVKYYQTVANQGNVIANNKKYNSEIVTELTGLKGDDLVHFMQYLDLDPAFIKRSSEYEIAARILKGYETFKSENQKG</sequence>
<feature type="chain" id="PRO_5012665649" evidence="1">
    <location>
        <begin position="20"/>
        <end position="252"/>
    </location>
</feature>
<dbReference type="AlphaFoldDB" id="A0A1X7JZB7"/>
<accession>A0A1X7JZB7</accession>
<dbReference type="SUPFAM" id="SSF49464">
    <property type="entry name" value="Carboxypeptidase regulatory domain-like"/>
    <property type="match status" value="1"/>
</dbReference>
<organism evidence="2 3">
    <name type="scientific">Marivirga sericea</name>
    <dbReference type="NCBI Taxonomy" id="1028"/>
    <lineage>
        <taxon>Bacteria</taxon>
        <taxon>Pseudomonadati</taxon>
        <taxon>Bacteroidota</taxon>
        <taxon>Cytophagia</taxon>
        <taxon>Cytophagales</taxon>
        <taxon>Marivirgaceae</taxon>
        <taxon>Marivirga</taxon>
    </lineage>
</organism>
<gene>
    <name evidence="2" type="ORF">SAMN05661096_02177</name>
</gene>
<dbReference type="OrthoDB" id="1116175at2"/>
<evidence type="ECO:0000313" key="3">
    <source>
        <dbReference type="Proteomes" id="UP000193804"/>
    </source>
</evidence>
<dbReference type="RefSeq" id="WP_085517092.1">
    <property type="nucleotide sequence ID" value="NZ_FXAW01000004.1"/>
</dbReference>